<gene>
    <name evidence="2" type="ORF">VB264_23875</name>
</gene>
<keyword evidence="1" id="KW-0732">Signal</keyword>
<sequence length="250" mass="29042">MKHIIFLFLVLLLSNMKSLGQIDTITATNSKLNLKRLQEDKATYLVYFTDSNFVRKGVGDIWERNTHFSTLNHKPVVEFGWKWINKDTVIANVINICERATLKPIFHKANYGKRGIIAYDFVGKEMIASDTVANNKVLKNPKITLNIPILNWELDLETYPLLPIKKIGQQFLISFMDANSPIPAYHLYEVIGKEVITVNIDTKTNCWILKHTDATHPHYYALFYLSEKSGEVIKMKEYFQGMYRFKVKLY</sequence>
<comment type="caution">
    <text evidence="2">The sequence shown here is derived from an EMBL/GenBank/DDBJ whole genome shotgun (WGS) entry which is preliminary data.</text>
</comment>
<evidence type="ECO:0000313" key="3">
    <source>
        <dbReference type="Proteomes" id="UP001304671"/>
    </source>
</evidence>
<protein>
    <submittedName>
        <fullName evidence="2">Uncharacterized protein</fullName>
    </submittedName>
</protein>
<evidence type="ECO:0000256" key="1">
    <source>
        <dbReference type="SAM" id="SignalP"/>
    </source>
</evidence>
<proteinExistence type="predicted"/>
<dbReference type="EMBL" id="JAYFUL010000071">
    <property type="protein sequence ID" value="MEA5260859.1"/>
    <property type="molecule type" value="Genomic_DNA"/>
</dbReference>
<reference evidence="2 3" key="1">
    <citation type="submission" date="2023-12" db="EMBL/GenBank/DDBJ databases">
        <title>Novel species of the genus Arcicella isolated from rivers.</title>
        <authorList>
            <person name="Lu H."/>
        </authorList>
    </citation>
    <scope>NUCLEOTIDE SEQUENCE [LARGE SCALE GENOMIC DNA]</scope>
    <source>
        <strain evidence="2 3">LMG 21963</strain>
    </source>
</reference>
<feature type="signal peptide" evidence="1">
    <location>
        <begin position="1"/>
        <end position="20"/>
    </location>
</feature>
<keyword evidence="3" id="KW-1185">Reference proteome</keyword>
<feature type="chain" id="PRO_5045293094" evidence="1">
    <location>
        <begin position="21"/>
        <end position="250"/>
    </location>
</feature>
<organism evidence="2 3">
    <name type="scientific">Arcicella aquatica</name>
    <dbReference type="NCBI Taxonomy" id="217141"/>
    <lineage>
        <taxon>Bacteria</taxon>
        <taxon>Pseudomonadati</taxon>
        <taxon>Bacteroidota</taxon>
        <taxon>Cytophagia</taxon>
        <taxon>Cytophagales</taxon>
        <taxon>Flectobacillaceae</taxon>
        <taxon>Arcicella</taxon>
    </lineage>
</organism>
<name>A0ABU5QVX6_9BACT</name>
<evidence type="ECO:0000313" key="2">
    <source>
        <dbReference type="EMBL" id="MEA5260859.1"/>
    </source>
</evidence>
<accession>A0ABU5QVX6</accession>
<dbReference type="Proteomes" id="UP001304671">
    <property type="component" value="Unassembled WGS sequence"/>
</dbReference>
<dbReference type="RefSeq" id="WP_323253750.1">
    <property type="nucleotide sequence ID" value="NZ_JAYFUL010000071.1"/>
</dbReference>